<protein>
    <recommendedName>
        <fullName evidence="1">Mycothiol-dependent maleylpyruvate isomerase metal-binding domain-containing protein</fullName>
    </recommendedName>
</protein>
<feature type="domain" description="Mycothiol-dependent maleylpyruvate isomerase metal-binding" evidence="1">
    <location>
        <begin position="11"/>
        <end position="146"/>
    </location>
</feature>
<evidence type="ECO:0000313" key="2">
    <source>
        <dbReference type="EMBL" id="ENO87359.1"/>
    </source>
</evidence>
<sequence length="263" mass="28621">MRDLCADLLAEYIELVALAETLTPAQWSLPTDFHGWTAFDVIGHLCFFDQAGLLAATDADAFARDCAVVMGELACGRQISEITRARYGHLSGAELLAAWRAQFGELVAVLAARDAKARLPWYGPSMSARSFATARLMETWAHGQDVYDALRRRRAPTARLKHIAHLGVSTFGWSFVNRGLAVPEPPPQVSLNAPDGGVWTWQGPSAREYLRGTAEDFCLLVTQRRHRDDLALEHGGPATTAWLAIAQCFAGPPADGPAPGRRG</sequence>
<dbReference type="InterPro" id="IPR024344">
    <property type="entry name" value="MDMPI_metal-binding"/>
</dbReference>
<dbReference type="AlphaFoldDB" id="N6Z5D8"/>
<proteinExistence type="predicted"/>
<dbReference type="InterPro" id="IPR034660">
    <property type="entry name" value="DinB/YfiT-like"/>
</dbReference>
<keyword evidence="3" id="KW-1185">Reference proteome</keyword>
<dbReference type="SUPFAM" id="SSF109854">
    <property type="entry name" value="DinB/YfiT-like putative metalloenzymes"/>
    <property type="match status" value="1"/>
</dbReference>
<gene>
    <name evidence="2" type="ORF">C666_11220</name>
</gene>
<reference evidence="2 3" key="1">
    <citation type="submission" date="2012-09" db="EMBL/GenBank/DDBJ databases">
        <title>Draft Genome Sequences of 6 Strains from Genus Thauera.</title>
        <authorList>
            <person name="Liu B."/>
            <person name="Shapleigh J.P."/>
            <person name="Frostegard A.H."/>
        </authorList>
    </citation>
    <scope>NUCLEOTIDE SEQUENCE [LARGE SCALE GENOMIC DNA]</scope>
    <source>
        <strain evidence="3">47Lol / DSM 12138</strain>
    </source>
</reference>
<dbReference type="STRING" id="1123367.GCA_000621305_00277"/>
<name>N6Z5D8_THAL4</name>
<evidence type="ECO:0000259" key="1">
    <source>
        <dbReference type="Pfam" id="PF11716"/>
    </source>
</evidence>
<dbReference type="EMBL" id="AMXE01000039">
    <property type="protein sequence ID" value="ENO87359.1"/>
    <property type="molecule type" value="Genomic_DNA"/>
</dbReference>
<dbReference type="GO" id="GO:0046872">
    <property type="term" value="F:metal ion binding"/>
    <property type="evidence" value="ECO:0007669"/>
    <property type="project" value="InterPro"/>
</dbReference>
<dbReference type="RefSeq" id="WP_004338604.1">
    <property type="nucleotide sequence ID" value="NZ_AMXE01000039.1"/>
</dbReference>
<dbReference type="NCBIfam" id="TIGR03083">
    <property type="entry name" value="maleylpyruvate isomerase family mycothiol-dependent enzyme"/>
    <property type="match status" value="1"/>
</dbReference>
<dbReference type="eggNOG" id="ENOG502Z7S3">
    <property type="taxonomic scope" value="Bacteria"/>
</dbReference>
<dbReference type="Gene3D" id="1.20.120.450">
    <property type="entry name" value="dinb family like domain"/>
    <property type="match status" value="1"/>
</dbReference>
<comment type="caution">
    <text evidence="2">The sequence shown here is derived from an EMBL/GenBank/DDBJ whole genome shotgun (WGS) entry which is preliminary data.</text>
</comment>
<dbReference type="InterPro" id="IPR017518">
    <property type="entry name" value="CHP03084"/>
</dbReference>
<dbReference type="InterPro" id="IPR017517">
    <property type="entry name" value="Maleyloyr_isom"/>
</dbReference>
<dbReference type="NCBIfam" id="TIGR03084">
    <property type="entry name" value="TIGR03084 family metal-binding protein"/>
    <property type="match status" value="1"/>
</dbReference>
<dbReference type="Proteomes" id="UP000013232">
    <property type="component" value="Unassembled WGS sequence"/>
</dbReference>
<dbReference type="Pfam" id="PF11716">
    <property type="entry name" value="MDMPI_N"/>
    <property type="match status" value="1"/>
</dbReference>
<dbReference type="OrthoDB" id="113180at2"/>
<evidence type="ECO:0000313" key="3">
    <source>
        <dbReference type="Proteomes" id="UP000013232"/>
    </source>
</evidence>
<accession>N6Z5D8</accession>
<organism evidence="2 3">
    <name type="scientific">Thauera linaloolentis (strain DSM 12138 / JCM 21573 / CCUG 41526 / CIP 105981 / IAM 15112 / NBRC 102519 / 47Lol)</name>
    <dbReference type="NCBI Taxonomy" id="1123367"/>
    <lineage>
        <taxon>Bacteria</taxon>
        <taxon>Pseudomonadati</taxon>
        <taxon>Pseudomonadota</taxon>
        <taxon>Betaproteobacteria</taxon>
        <taxon>Rhodocyclales</taxon>
        <taxon>Zoogloeaceae</taxon>
        <taxon>Thauera</taxon>
    </lineage>
</organism>